<dbReference type="Proteomes" id="UP000189796">
    <property type="component" value="Chromosome I"/>
</dbReference>
<feature type="transmembrane region" description="Helical" evidence="1">
    <location>
        <begin position="215"/>
        <end position="237"/>
    </location>
</feature>
<dbReference type="EMBL" id="LT670817">
    <property type="protein sequence ID" value="SHH62201.1"/>
    <property type="molecule type" value="Genomic_DNA"/>
</dbReference>
<keyword evidence="3" id="KW-0012">Acyltransferase</keyword>
<evidence type="ECO:0000259" key="2">
    <source>
        <dbReference type="Pfam" id="PF01757"/>
    </source>
</evidence>
<feature type="transmembrane region" description="Helical" evidence="1">
    <location>
        <begin position="183"/>
        <end position="203"/>
    </location>
</feature>
<organism evidence="3 4">
    <name type="scientific">Bradyrhizobium erythrophlei</name>
    <dbReference type="NCBI Taxonomy" id="1437360"/>
    <lineage>
        <taxon>Bacteria</taxon>
        <taxon>Pseudomonadati</taxon>
        <taxon>Pseudomonadota</taxon>
        <taxon>Alphaproteobacteria</taxon>
        <taxon>Hyphomicrobiales</taxon>
        <taxon>Nitrobacteraceae</taxon>
        <taxon>Bradyrhizobium</taxon>
    </lineage>
</organism>
<feature type="transmembrane region" description="Helical" evidence="1">
    <location>
        <begin position="69"/>
        <end position="87"/>
    </location>
</feature>
<keyword evidence="1" id="KW-0472">Membrane</keyword>
<dbReference type="GO" id="GO:0016020">
    <property type="term" value="C:membrane"/>
    <property type="evidence" value="ECO:0007669"/>
    <property type="project" value="TreeGrafter"/>
</dbReference>
<keyword evidence="1" id="KW-0812">Transmembrane</keyword>
<accession>A0A1M5UGY8</accession>
<dbReference type="AlphaFoldDB" id="A0A1M5UGY8"/>
<feature type="transmembrane region" description="Helical" evidence="1">
    <location>
        <begin position="296"/>
        <end position="316"/>
    </location>
</feature>
<feature type="transmembrane region" description="Helical" evidence="1">
    <location>
        <begin position="152"/>
        <end position="171"/>
    </location>
</feature>
<dbReference type="GO" id="GO:0016787">
    <property type="term" value="F:hydrolase activity"/>
    <property type="evidence" value="ECO:0007669"/>
    <property type="project" value="UniProtKB-KW"/>
</dbReference>
<evidence type="ECO:0000313" key="4">
    <source>
        <dbReference type="Proteomes" id="UP000189796"/>
    </source>
</evidence>
<feature type="transmembrane region" description="Helical" evidence="1">
    <location>
        <begin position="322"/>
        <end position="340"/>
    </location>
</feature>
<dbReference type="RefSeq" id="WP_079604060.1">
    <property type="nucleotide sequence ID" value="NZ_LT670817.1"/>
</dbReference>
<dbReference type="Pfam" id="PF01757">
    <property type="entry name" value="Acyl_transf_3"/>
    <property type="match status" value="1"/>
</dbReference>
<feature type="domain" description="Acyltransferase 3" evidence="2">
    <location>
        <begin position="5"/>
        <end position="333"/>
    </location>
</feature>
<keyword evidence="3" id="KW-0378">Hydrolase</keyword>
<proteinExistence type="predicted"/>
<sequence>MQHVKSLDGIRGLAVSLVVLFHFGILPSGWIGVQIFFVLSGYLITSILLRAKERPLGEYLGRFYWRRSLRIFPLYFVFLAVAAIVYSEAGKPRSFDVDWPYLLTYTTNFGRLRSTDVGPTFVHLWSLAIEEQFYLLWPLLVYLLPLVTFKRIVVALLFLSPLARLGLYFAFRGQDADWIGRNIYCLPISQFDAFAAGAAIVLWRLQELKCAPRLLAFALLVTAICGAAVLVHEHLVYRAAMKWTFGYSMFLMPASGFVWGYSLLNLLSVALIICALQRLLALRLLESPPLVRVGTISYGIYVYHLPILLVANSLLISRAAIFFLYCSAVLIISEISFRFLEAPFLRLKEKKIPLRILQNEY</sequence>
<feature type="transmembrane region" description="Helical" evidence="1">
    <location>
        <begin position="7"/>
        <end position="25"/>
    </location>
</feature>
<reference evidence="3 4" key="1">
    <citation type="submission" date="2016-11" db="EMBL/GenBank/DDBJ databases">
        <authorList>
            <person name="Jaros S."/>
            <person name="Januszkiewicz K."/>
            <person name="Wedrychowicz H."/>
        </authorList>
    </citation>
    <scope>NUCLEOTIDE SEQUENCE [LARGE SCALE GENOMIC DNA]</scope>
    <source>
        <strain evidence="3 4">GAS138</strain>
    </source>
</reference>
<dbReference type="PANTHER" id="PTHR23028">
    <property type="entry name" value="ACETYLTRANSFERASE"/>
    <property type="match status" value="1"/>
</dbReference>
<dbReference type="InterPro" id="IPR050879">
    <property type="entry name" value="Acyltransferase_3"/>
</dbReference>
<name>A0A1M5UGY8_9BRAD</name>
<feature type="transmembrane region" description="Helical" evidence="1">
    <location>
        <begin position="31"/>
        <end position="49"/>
    </location>
</feature>
<dbReference type="PANTHER" id="PTHR23028:SF53">
    <property type="entry name" value="ACYL_TRANSF_3 DOMAIN-CONTAINING PROTEIN"/>
    <property type="match status" value="1"/>
</dbReference>
<gene>
    <name evidence="3" type="ORF">SAMN05443248_5439</name>
</gene>
<dbReference type="InterPro" id="IPR002656">
    <property type="entry name" value="Acyl_transf_3_dom"/>
</dbReference>
<feature type="transmembrane region" description="Helical" evidence="1">
    <location>
        <begin position="257"/>
        <end position="276"/>
    </location>
</feature>
<dbReference type="GO" id="GO:0000271">
    <property type="term" value="P:polysaccharide biosynthetic process"/>
    <property type="evidence" value="ECO:0007669"/>
    <property type="project" value="TreeGrafter"/>
</dbReference>
<protein>
    <submittedName>
        <fullName evidence="3">Peptidoglycan/LPS O-acetylase OafA/YrhL, contains acyltransferase and SGNH-hydrolase domains</fullName>
    </submittedName>
</protein>
<dbReference type="GO" id="GO:0016747">
    <property type="term" value="F:acyltransferase activity, transferring groups other than amino-acyl groups"/>
    <property type="evidence" value="ECO:0007669"/>
    <property type="project" value="InterPro"/>
</dbReference>
<keyword evidence="1" id="KW-1133">Transmembrane helix</keyword>
<dbReference type="OrthoDB" id="9796461at2"/>
<evidence type="ECO:0000313" key="3">
    <source>
        <dbReference type="EMBL" id="SHH62201.1"/>
    </source>
</evidence>
<keyword evidence="3" id="KW-0808">Transferase</keyword>
<evidence type="ECO:0000256" key="1">
    <source>
        <dbReference type="SAM" id="Phobius"/>
    </source>
</evidence>